<organism evidence="3 4">
    <name type="scientific">Trichoderma ghanense</name>
    <dbReference type="NCBI Taxonomy" id="65468"/>
    <lineage>
        <taxon>Eukaryota</taxon>
        <taxon>Fungi</taxon>
        <taxon>Dikarya</taxon>
        <taxon>Ascomycota</taxon>
        <taxon>Pezizomycotina</taxon>
        <taxon>Sordariomycetes</taxon>
        <taxon>Hypocreomycetidae</taxon>
        <taxon>Hypocreales</taxon>
        <taxon>Hypocreaceae</taxon>
        <taxon>Trichoderma</taxon>
    </lineage>
</organism>
<dbReference type="Gene3D" id="1.10.1200.10">
    <property type="entry name" value="ACP-like"/>
    <property type="match status" value="1"/>
</dbReference>
<dbReference type="GeneID" id="300582284"/>
<dbReference type="RefSeq" id="XP_073553661.1">
    <property type="nucleotide sequence ID" value="XM_073707834.1"/>
</dbReference>
<protein>
    <recommendedName>
        <fullName evidence="2">Carrier domain-containing protein</fullName>
    </recommendedName>
</protein>
<comment type="caution">
    <text evidence="3">The sequence shown here is derived from an EMBL/GenBank/DDBJ whole genome shotgun (WGS) entry which is preliminary data.</text>
</comment>
<evidence type="ECO:0000259" key="2">
    <source>
        <dbReference type="PROSITE" id="PS50075"/>
    </source>
</evidence>
<dbReference type="PROSITE" id="PS50075">
    <property type="entry name" value="CARRIER"/>
    <property type="match status" value="1"/>
</dbReference>
<proteinExistence type="predicted"/>
<keyword evidence="4" id="KW-1185">Reference proteome</keyword>
<dbReference type="SUPFAM" id="SSF47336">
    <property type="entry name" value="ACP-like"/>
    <property type="match status" value="1"/>
</dbReference>
<evidence type="ECO:0000313" key="4">
    <source>
        <dbReference type="Proteomes" id="UP001642720"/>
    </source>
</evidence>
<accession>A0ABY2GQD3</accession>
<name>A0ABY2GQD3_9HYPO</name>
<evidence type="ECO:0000313" key="3">
    <source>
        <dbReference type="EMBL" id="TFA97459.1"/>
    </source>
</evidence>
<reference evidence="3 4" key="1">
    <citation type="submission" date="2018-01" db="EMBL/GenBank/DDBJ databases">
        <title>Genome characterization of the sugarcane-associated fungus Trichoderma ghanense CCMA-1212 and their application in lignocelulose bioconversion.</title>
        <authorList>
            <person name="Steindorff A.S."/>
            <person name="Mendes T.D."/>
            <person name="Vilela E.S.D."/>
            <person name="Rodrigues D.S."/>
            <person name="Formighieri E.F."/>
            <person name="Melo I.S."/>
            <person name="Favaro L.C.L."/>
        </authorList>
    </citation>
    <scope>NUCLEOTIDE SEQUENCE [LARGE SCALE GENOMIC DNA]</scope>
    <source>
        <strain evidence="3 4">CCMA-1212</strain>
    </source>
</reference>
<dbReference type="PANTHER" id="PTHR45527:SF1">
    <property type="entry name" value="FATTY ACID SYNTHASE"/>
    <property type="match status" value="1"/>
</dbReference>
<dbReference type="Proteomes" id="UP001642720">
    <property type="component" value="Unassembled WGS sequence"/>
</dbReference>
<dbReference type="Pfam" id="PF00550">
    <property type="entry name" value="PP-binding"/>
    <property type="match status" value="1"/>
</dbReference>
<sequence>MEKKLQALWSSVLEMNAESITAESSSLDVGSESIAVMRLVSAAREQSSSLTVVDVIKAPRLSDLALLVNEAMSDEYLQSEPTFALLEADDG</sequence>
<gene>
    <name evidence="3" type="ORF">CCMA1212_010806</name>
</gene>
<dbReference type="EMBL" id="PPTA01000033">
    <property type="protein sequence ID" value="TFA97459.1"/>
    <property type="molecule type" value="Genomic_DNA"/>
</dbReference>
<evidence type="ECO:0000256" key="1">
    <source>
        <dbReference type="ARBA" id="ARBA00022598"/>
    </source>
</evidence>
<dbReference type="InterPro" id="IPR009081">
    <property type="entry name" value="PP-bd_ACP"/>
</dbReference>
<keyword evidence="1" id="KW-0436">Ligase</keyword>
<feature type="domain" description="Carrier" evidence="2">
    <location>
        <begin position="1"/>
        <end position="72"/>
    </location>
</feature>
<dbReference type="InterPro" id="IPR036736">
    <property type="entry name" value="ACP-like_sf"/>
</dbReference>
<dbReference type="PANTHER" id="PTHR45527">
    <property type="entry name" value="NONRIBOSOMAL PEPTIDE SYNTHETASE"/>
    <property type="match status" value="1"/>
</dbReference>